<comment type="caution">
    <text evidence="1">The sequence shown here is derived from an EMBL/GenBank/DDBJ whole genome shotgun (WGS) entry which is preliminary data.</text>
</comment>
<proteinExistence type="predicted"/>
<sequence length="245" mass="28770">MIIKLRIAIFSIIWLFKIRKIRSVWKKYYKKKVELSPQYRSDLVLSYSKFILKLFGIKIKVFGYENLPKNASILISNQNQFSDHFALFSALENPSKAEEDFNPIVSFFLEKKRYSRKNKWIFGSLDSQFLAENEQENVKKFQDFLKSIREKRAFGIIFAKENFHDTELNFPIEIFETIKKSGLAIVPVSIKVVKKNTDKNQTKKFKNIEIFFHKPIKPGAVISQTSKSLNLATKKTITDFYKGEK</sequence>
<gene>
    <name evidence="1" type="primary">plsC</name>
    <name evidence="1" type="ORF">MOVI_2820</name>
</gene>
<keyword evidence="1" id="KW-0012">Acyltransferase</keyword>
<dbReference type="STRING" id="1188239.MOVI_2820"/>
<name>A0A014KW24_9BACT</name>
<dbReference type="EMBL" id="JFAD01000015">
    <property type="protein sequence ID" value="EXU61196.1"/>
    <property type="molecule type" value="Genomic_DNA"/>
</dbReference>
<dbReference type="Proteomes" id="UP000020977">
    <property type="component" value="Unassembled WGS sequence"/>
</dbReference>
<organism evidence="1 2">
    <name type="scientific">Mesomycoplasma ovipneumoniae 14811</name>
    <dbReference type="NCBI Taxonomy" id="1188239"/>
    <lineage>
        <taxon>Bacteria</taxon>
        <taxon>Bacillati</taxon>
        <taxon>Mycoplasmatota</taxon>
        <taxon>Mycoplasmoidales</taxon>
        <taxon>Metamycoplasmataceae</taxon>
        <taxon>Mesomycoplasma</taxon>
    </lineage>
</organism>
<dbReference type="RefSeq" id="WP_044284126.1">
    <property type="nucleotide sequence ID" value="NZ_JFAD01000015.1"/>
</dbReference>
<dbReference type="eggNOG" id="COG0204">
    <property type="taxonomic scope" value="Bacteria"/>
</dbReference>
<protein>
    <submittedName>
        <fullName evidence="1">1-acyl-SN-glycerol-3-phosphate acyltransferase</fullName>
    </submittedName>
</protein>
<dbReference type="GO" id="GO:0016746">
    <property type="term" value="F:acyltransferase activity"/>
    <property type="evidence" value="ECO:0007669"/>
    <property type="project" value="UniProtKB-KW"/>
</dbReference>
<dbReference type="AlphaFoldDB" id="A0A014KW24"/>
<reference evidence="1 2" key="1">
    <citation type="submission" date="2014-03" db="EMBL/GenBank/DDBJ databases">
        <title>Genome sequence of Mycoplasma ovipneumoniae strain 14811.</title>
        <authorList>
            <person name="Sirand-Pugnet P."/>
            <person name="Breton M."/>
            <person name="Dordet-Frisoni E."/>
            <person name="Baranowski E."/>
            <person name="Barre A."/>
            <person name="Couture C."/>
            <person name="Dupuy V."/>
            <person name="Gaurivaud P."/>
            <person name="Jacob D."/>
            <person name="Lemaitre C."/>
            <person name="Manso-Silvan L."/>
            <person name="Nikolski M."/>
            <person name="Nouvel L.-X."/>
            <person name="Poumarat F."/>
            <person name="Tardy F."/>
            <person name="Thebault P."/>
            <person name="Theil S."/>
            <person name="Citti C."/>
            <person name="Thiaucourt F."/>
            <person name="Blanchard A."/>
        </authorList>
    </citation>
    <scope>NUCLEOTIDE SEQUENCE [LARGE SCALE GENOMIC DNA]</scope>
    <source>
        <strain evidence="1 2">14811</strain>
    </source>
</reference>
<accession>A0A014KW24</accession>
<evidence type="ECO:0000313" key="1">
    <source>
        <dbReference type="EMBL" id="EXU61196.1"/>
    </source>
</evidence>
<evidence type="ECO:0000313" key="2">
    <source>
        <dbReference type="Proteomes" id="UP000020977"/>
    </source>
</evidence>
<keyword evidence="1" id="KW-0808">Transferase</keyword>